<evidence type="ECO:0000313" key="3">
    <source>
        <dbReference type="Proteomes" id="UP001249851"/>
    </source>
</evidence>
<gene>
    <name evidence="2" type="ORF">P5673_015134</name>
</gene>
<sequence>MFSQVLLKSRFLNAHPGTINLPHETQGKTMFGELQVGTEFLWKTERLSAVGTKAREKRKSQKNVKHKNAHSHSLFPPSSPPMHSLTLSFPSSSPIRSHPPSAPSSPSILVDTSTKSVIGAKAGAKRKSQKNVKRKNARSHSLSAPSSPPIL</sequence>
<keyword evidence="3" id="KW-1185">Reference proteome</keyword>
<evidence type="ECO:0000256" key="1">
    <source>
        <dbReference type="SAM" id="MobiDB-lite"/>
    </source>
</evidence>
<dbReference type="AlphaFoldDB" id="A0AAD9V592"/>
<reference evidence="2" key="2">
    <citation type="journal article" date="2023" name="Science">
        <title>Genomic signatures of disease resistance in endangered staghorn corals.</title>
        <authorList>
            <person name="Vollmer S.V."/>
            <person name="Selwyn J.D."/>
            <person name="Despard B.A."/>
            <person name="Roesel C.L."/>
        </authorList>
    </citation>
    <scope>NUCLEOTIDE SEQUENCE</scope>
    <source>
        <strain evidence="2">K2</strain>
    </source>
</reference>
<feature type="compositionally biased region" description="Basic residues" evidence="1">
    <location>
        <begin position="123"/>
        <end position="138"/>
    </location>
</feature>
<evidence type="ECO:0000313" key="2">
    <source>
        <dbReference type="EMBL" id="KAK2561754.1"/>
    </source>
</evidence>
<reference evidence="2" key="1">
    <citation type="journal article" date="2023" name="G3 (Bethesda)">
        <title>Whole genome assembly and annotation of the endangered Caribbean coral Acropora cervicornis.</title>
        <authorList>
            <person name="Selwyn J.D."/>
            <person name="Vollmer S.V."/>
        </authorList>
    </citation>
    <scope>NUCLEOTIDE SEQUENCE</scope>
    <source>
        <strain evidence="2">K2</strain>
    </source>
</reference>
<feature type="region of interest" description="Disordered" evidence="1">
    <location>
        <begin position="50"/>
        <end position="151"/>
    </location>
</feature>
<organism evidence="2 3">
    <name type="scientific">Acropora cervicornis</name>
    <name type="common">Staghorn coral</name>
    <dbReference type="NCBI Taxonomy" id="6130"/>
    <lineage>
        <taxon>Eukaryota</taxon>
        <taxon>Metazoa</taxon>
        <taxon>Cnidaria</taxon>
        <taxon>Anthozoa</taxon>
        <taxon>Hexacorallia</taxon>
        <taxon>Scleractinia</taxon>
        <taxon>Astrocoeniina</taxon>
        <taxon>Acroporidae</taxon>
        <taxon>Acropora</taxon>
    </lineage>
</organism>
<dbReference type="Proteomes" id="UP001249851">
    <property type="component" value="Unassembled WGS sequence"/>
</dbReference>
<proteinExistence type="predicted"/>
<protein>
    <submittedName>
        <fullName evidence="2">Uncharacterized protein</fullName>
    </submittedName>
</protein>
<accession>A0AAD9V592</accession>
<feature type="compositionally biased region" description="Basic residues" evidence="1">
    <location>
        <begin position="55"/>
        <end position="70"/>
    </location>
</feature>
<feature type="compositionally biased region" description="Low complexity" evidence="1">
    <location>
        <begin position="71"/>
        <end position="107"/>
    </location>
</feature>
<comment type="caution">
    <text evidence="2">The sequence shown here is derived from an EMBL/GenBank/DDBJ whole genome shotgun (WGS) entry which is preliminary data.</text>
</comment>
<dbReference type="EMBL" id="JARQWQ010000031">
    <property type="protein sequence ID" value="KAK2561754.1"/>
    <property type="molecule type" value="Genomic_DNA"/>
</dbReference>
<name>A0AAD9V592_ACRCE</name>